<comment type="similarity">
    <text evidence="6">Belongs to the AP2/ERF transcription factor family. ERF subfamily.</text>
</comment>
<dbReference type="PANTHER" id="PTHR31190">
    <property type="entry name" value="DNA-BINDING DOMAIN"/>
    <property type="match status" value="1"/>
</dbReference>
<dbReference type="GO" id="GO:0005634">
    <property type="term" value="C:nucleus"/>
    <property type="evidence" value="ECO:0007669"/>
    <property type="project" value="UniProtKB-SubCell"/>
</dbReference>
<evidence type="ECO:0000313" key="10">
    <source>
        <dbReference type="Proteomes" id="UP000289340"/>
    </source>
</evidence>
<comment type="subcellular location">
    <subcellularLocation>
        <location evidence="1">Nucleus</location>
    </subcellularLocation>
</comment>
<gene>
    <name evidence="9" type="ORF">D0Y65_007336</name>
</gene>
<keyword evidence="3" id="KW-0238">DNA-binding</keyword>
<dbReference type="InterPro" id="IPR044808">
    <property type="entry name" value="ERF_plant"/>
</dbReference>
<dbReference type="PANTHER" id="PTHR31190:SF329">
    <property type="entry name" value="ETHYLENE-RESPONSIVE TRANSCRIPTION FACTOR 1B"/>
    <property type="match status" value="1"/>
</dbReference>
<evidence type="ECO:0000259" key="8">
    <source>
        <dbReference type="PROSITE" id="PS51032"/>
    </source>
</evidence>
<name>A0A445LCM7_GLYSO</name>
<keyword evidence="5" id="KW-0539">Nucleus</keyword>
<dbReference type="SUPFAM" id="SSF54171">
    <property type="entry name" value="DNA-binding domain"/>
    <property type="match status" value="2"/>
</dbReference>
<evidence type="ECO:0000256" key="2">
    <source>
        <dbReference type="ARBA" id="ARBA00023015"/>
    </source>
</evidence>
<evidence type="ECO:0000256" key="3">
    <source>
        <dbReference type="ARBA" id="ARBA00023125"/>
    </source>
</evidence>
<keyword evidence="4" id="KW-0804">Transcription</keyword>
<reference evidence="9 10" key="1">
    <citation type="submission" date="2018-09" db="EMBL/GenBank/DDBJ databases">
        <title>A high-quality reference genome of wild soybean provides a powerful tool to mine soybean genomes.</title>
        <authorList>
            <person name="Xie M."/>
            <person name="Chung C.Y.L."/>
            <person name="Li M.-W."/>
            <person name="Wong F.-L."/>
            <person name="Chan T.-F."/>
            <person name="Lam H.-M."/>
        </authorList>
    </citation>
    <scope>NUCLEOTIDE SEQUENCE [LARGE SCALE GENOMIC DNA]</scope>
    <source>
        <strain evidence="10">cv. W05</strain>
        <tissue evidence="9">Hypocotyl of etiolated seedlings</tissue>
    </source>
</reference>
<evidence type="ECO:0000256" key="5">
    <source>
        <dbReference type="ARBA" id="ARBA00023242"/>
    </source>
</evidence>
<dbReference type="Proteomes" id="UP000289340">
    <property type="component" value="Chromosome 3"/>
</dbReference>
<dbReference type="InterPro" id="IPR036955">
    <property type="entry name" value="AP2/ERF_dom_sf"/>
</dbReference>
<dbReference type="SMART" id="SM00380">
    <property type="entry name" value="AP2"/>
    <property type="match status" value="2"/>
</dbReference>
<dbReference type="PRINTS" id="PR00367">
    <property type="entry name" value="ETHRSPELEMNT"/>
</dbReference>
<dbReference type="AlphaFoldDB" id="A0A445LCM7"/>
<dbReference type="EMBL" id="QZWG01000003">
    <property type="protein sequence ID" value="RZC20950.1"/>
    <property type="molecule type" value="Genomic_DNA"/>
</dbReference>
<protein>
    <submittedName>
        <fullName evidence="9">Ethylene-responsive transcription factor 15</fullName>
    </submittedName>
</protein>
<feature type="domain" description="AP2/ERF" evidence="8">
    <location>
        <begin position="148"/>
        <end position="206"/>
    </location>
</feature>
<evidence type="ECO:0000256" key="7">
    <source>
        <dbReference type="SAM" id="MobiDB-lite"/>
    </source>
</evidence>
<dbReference type="GO" id="GO:0009873">
    <property type="term" value="P:ethylene-activated signaling pathway"/>
    <property type="evidence" value="ECO:0007669"/>
    <property type="project" value="InterPro"/>
</dbReference>
<feature type="region of interest" description="Disordered" evidence="7">
    <location>
        <begin position="126"/>
        <end position="146"/>
    </location>
</feature>
<keyword evidence="10" id="KW-1185">Reference proteome</keyword>
<dbReference type="FunFam" id="3.30.730.10:FF:000001">
    <property type="entry name" value="Ethylene-responsive transcription factor 2"/>
    <property type="match status" value="1"/>
</dbReference>
<evidence type="ECO:0000256" key="6">
    <source>
        <dbReference type="ARBA" id="ARBA00024343"/>
    </source>
</evidence>
<keyword evidence="2" id="KW-0805">Transcription regulation</keyword>
<sequence>MKGNQSKLSIEEYVGGHGARVWLGTFNTAEEAARAYDRAAFEMRGTMAILNFPNEHQPCNVASLSKKSSSSNTELESHLNSWEELFSFNNLPLNATNESSLDSKSSSSNEGIMESQEITSNITCDGHVEEKYSPPPSLLDGSKREKRTYRGVRSRPWGKFAAEIRDPTRNGVRVWIGTFVSAEEAALAYDQAAFLTRGVLATLNFSVQVVMESLQDMGFKALKNDLSPVLALKRMHVTRTKSRASRSGNKKVKRACGSNGKWDTSTQNLLVLEDLGPEYLDQLLSFTCPGSWC</sequence>
<organism evidence="9 10">
    <name type="scientific">Glycine soja</name>
    <name type="common">Wild soybean</name>
    <dbReference type="NCBI Taxonomy" id="3848"/>
    <lineage>
        <taxon>Eukaryota</taxon>
        <taxon>Viridiplantae</taxon>
        <taxon>Streptophyta</taxon>
        <taxon>Embryophyta</taxon>
        <taxon>Tracheophyta</taxon>
        <taxon>Spermatophyta</taxon>
        <taxon>Magnoliopsida</taxon>
        <taxon>eudicotyledons</taxon>
        <taxon>Gunneridae</taxon>
        <taxon>Pentapetalae</taxon>
        <taxon>rosids</taxon>
        <taxon>fabids</taxon>
        <taxon>Fabales</taxon>
        <taxon>Fabaceae</taxon>
        <taxon>Papilionoideae</taxon>
        <taxon>50 kb inversion clade</taxon>
        <taxon>NPAAA clade</taxon>
        <taxon>indigoferoid/millettioid clade</taxon>
        <taxon>Phaseoleae</taxon>
        <taxon>Glycine</taxon>
        <taxon>Glycine subgen. Soja</taxon>
    </lineage>
</organism>
<dbReference type="GO" id="GO:0003700">
    <property type="term" value="F:DNA-binding transcription factor activity"/>
    <property type="evidence" value="ECO:0007669"/>
    <property type="project" value="InterPro"/>
</dbReference>
<comment type="caution">
    <text evidence="9">The sequence shown here is derived from an EMBL/GenBank/DDBJ whole genome shotgun (WGS) entry which is preliminary data.</text>
</comment>
<accession>A0A445LCM7</accession>
<evidence type="ECO:0000256" key="4">
    <source>
        <dbReference type="ARBA" id="ARBA00023163"/>
    </source>
</evidence>
<dbReference type="PROSITE" id="PS51032">
    <property type="entry name" value="AP2_ERF"/>
    <property type="match status" value="2"/>
</dbReference>
<evidence type="ECO:0000313" key="9">
    <source>
        <dbReference type="EMBL" id="RZC20950.1"/>
    </source>
</evidence>
<dbReference type="Gene3D" id="3.30.730.10">
    <property type="entry name" value="AP2/ERF domain"/>
    <property type="match status" value="2"/>
</dbReference>
<evidence type="ECO:0000256" key="1">
    <source>
        <dbReference type="ARBA" id="ARBA00004123"/>
    </source>
</evidence>
<dbReference type="InterPro" id="IPR001471">
    <property type="entry name" value="AP2/ERF_dom"/>
</dbReference>
<dbReference type="Pfam" id="PF00847">
    <property type="entry name" value="AP2"/>
    <property type="match status" value="2"/>
</dbReference>
<dbReference type="InterPro" id="IPR016177">
    <property type="entry name" value="DNA-bd_dom_sf"/>
</dbReference>
<proteinExistence type="inferred from homology"/>
<dbReference type="GO" id="GO:0003677">
    <property type="term" value="F:DNA binding"/>
    <property type="evidence" value="ECO:0007669"/>
    <property type="project" value="UniProtKB-KW"/>
</dbReference>
<feature type="domain" description="AP2/ERF" evidence="8">
    <location>
        <begin position="1"/>
        <end position="53"/>
    </location>
</feature>
<dbReference type="CDD" id="cd00018">
    <property type="entry name" value="AP2"/>
    <property type="match status" value="2"/>
</dbReference>